<feature type="modified residue" description="4-aspartylphosphate" evidence="6">
    <location>
        <position position="55"/>
    </location>
</feature>
<dbReference type="SMART" id="SM00342">
    <property type="entry name" value="HTH_ARAC"/>
    <property type="match status" value="1"/>
</dbReference>
<feature type="domain" description="HTH araC/xylS-type" evidence="7">
    <location>
        <begin position="158"/>
        <end position="257"/>
    </location>
</feature>
<dbReference type="InterPro" id="IPR018062">
    <property type="entry name" value="HTH_AraC-typ_CS"/>
</dbReference>
<keyword evidence="10" id="KW-1185">Reference proteome</keyword>
<comment type="caution">
    <text evidence="9">The sequence shown here is derived from an EMBL/GenBank/DDBJ whole genome shotgun (WGS) entry which is preliminary data.</text>
</comment>
<evidence type="ECO:0000259" key="8">
    <source>
        <dbReference type="PROSITE" id="PS50110"/>
    </source>
</evidence>
<accession>A0A8J6J7U5</accession>
<evidence type="ECO:0000256" key="1">
    <source>
        <dbReference type="ARBA" id="ARBA00018672"/>
    </source>
</evidence>
<keyword evidence="4" id="KW-0804">Transcription</keyword>
<evidence type="ECO:0000259" key="7">
    <source>
        <dbReference type="PROSITE" id="PS01124"/>
    </source>
</evidence>
<dbReference type="PROSITE" id="PS01124">
    <property type="entry name" value="HTH_ARAC_FAMILY_2"/>
    <property type="match status" value="1"/>
</dbReference>
<evidence type="ECO:0000256" key="5">
    <source>
        <dbReference type="ARBA" id="ARBA00024867"/>
    </source>
</evidence>
<keyword evidence="3" id="KW-0238">DNA-binding</keyword>
<sequence length="275" mass="30920">MLTALIVEDESLMREYLMMNLNNIHNQWVAAACARDGIEATALLNEQHFDLVITDIKMPRMGGLELATHISSNIPNTDIILLTGYDEFNFARTAIRIGVADYLLKPLRDGELHSILDRLASKRNNSDMNGDLTKNITLQSQAAVKSDVVAGNPNILIQRVRNYIERHYCEQISLSEVADLMDVNPTYLSSIFESEQGESYSKYVLRLRIERAALLLRTHPVGNISDIATDVGYLSAKHFISVFKKYYGMTPSEFRSRFAASGTIEPNSKNQKPCC</sequence>
<evidence type="ECO:0000256" key="3">
    <source>
        <dbReference type="ARBA" id="ARBA00023125"/>
    </source>
</evidence>
<protein>
    <recommendedName>
        <fullName evidence="1">Stage 0 sporulation protein A homolog</fullName>
    </recommendedName>
</protein>
<dbReference type="Gene3D" id="1.10.10.60">
    <property type="entry name" value="Homeodomain-like"/>
    <property type="match status" value="2"/>
</dbReference>
<dbReference type="Proteomes" id="UP000661435">
    <property type="component" value="Unassembled WGS sequence"/>
</dbReference>
<dbReference type="Gene3D" id="3.40.50.2300">
    <property type="match status" value="1"/>
</dbReference>
<dbReference type="PANTHER" id="PTHR43280:SF2">
    <property type="entry name" value="HTH-TYPE TRANSCRIPTIONAL REGULATOR EXSA"/>
    <property type="match status" value="1"/>
</dbReference>
<name>A0A8J6J7U5_9FIRM</name>
<keyword evidence="6" id="KW-0597">Phosphoprotein</keyword>
<dbReference type="GO" id="GO:0043565">
    <property type="term" value="F:sequence-specific DNA binding"/>
    <property type="evidence" value="ECO:0007669"/>
    <property type="project" value="InterPro"/>
</dbReference>
<evidence type="ECO:0000313" key="10">
    <source>
        <dbReference type="Proteomes" id="UP000661435"/>
    </source>
</evidence>
<reference evidence="9" key="1">
    <citation type="submission" date="2020-08" db="EMBL/GenBank/DDBJ databases">
        <title>Genome public.</title>
        <authorList>
            <person name="Liu C."/>
            <person name="Sun Q."/>
        </authorList>
    </citation>
    <scope>NUCLEOTIDE SEQUENCE</scope>
    <source>
        <strain evidence="9">NSJ-51</strain>
    </source>
</reference>
<dbReference type="RefSeq" id="WP_186909070.1">
    <property type="nucleotide sequence ID" value="NZ_JACOPP010000061.1"/>
</dbReference>
<dbReference type="Pfam" id="PF00072">
    <property type="entry name" value="Response_reg"/>
    <property type="match status" value="1"/>
</dbReference>
<dbReference type="PRINTS" id="PR00032">
    <property type="entry name" value="HTHARAC"/>
</dbReference>
<dbReference type="SUPFAM" id="SSF52172">
    <property type="entry name" value="CheY-like"/>
    <property type="match status" value="1"/>
</dbReference>
<dbReference type="GO" id="GO:0003700">
    <property type="term" value="F:DNA-binding transcription factor activity"/>
    <property type="evidence" value="ECO:0007669"/>
    <property type="project" value="InterPro"/>
</dbReference>
<dbReference type="SMART" id="SM00448">
    <property type="entry name" value="REC"/>
    <property type="match status" value="1"/>
</dbReference>
<dbReference type="InterPro" id="IPR020449">
    <property type="entry name" value="Tscrpt_reg_AraC-type_HTH"/>
</dbReference>
<feature type="domain" description="Response regulatory" evidence="8">
    <location>
        <begin position="3"/>
        <end position="120"/>
    </location>
</feature>
<evidence type="ECO:0000256" key="4">
    <source>
        <dbReference type="ARBA" id="ARBA00023163"/>
    </source>
</evidence>
<dbReference type="SUPFAM" id="SSF46689">
    <property type="entry name" value="Homeodomain-like"/>
    <property type="match status" value="2"/>
</dbReference>
<dbReference type="InterPro" id="IPR011006">
    <property type="entry name" value="CheY-like_superfamily"/>
</dbReference>
<proteinExistence type="predicted"/>
<dbReference type="InterPro" id="IPR009057">
    <property type="entry name" value="Homeodomain-like_sf"/>
</dbReference>
<organism evidence="9 10">
    <name type="scientific">Lawsonibacter hominis</name>
    <dbReference type="NCBI Taxonomy" id="2763053"/>
    <lineage>
        <taxon>Bacteria</taxon>
        <taxon>Bacillati</taxon>
        <taxon>Bacillota</taxon>
        <taxon>Clostridia</taxon>
        <taxon>Eubacteriales</taxon>
        <taxon>Oscillospiraceae</taxon>
        <taxon>Lawsonibacter</taxon>
    </lineage>
</organism>
<dbReference type="EMBL" id="JACOPP010000061">
    <property type="protein sequence ID" value="MBC5735313.1"/>
    <property type="molecule type" value="Genomic_DNA"/>
</dbReference>
<dbReference type="InterPro" id="IPR018060">
    <property type="entry name" value="HTH_AraC"/>
</dbReference>
<dbReference type="PANTHER" id="PTHR43280">
    <property type="entry name" value="ARAC-FAMILY TRANSCRIPTIONAL REGULATOR"/>
    <property type="match status" value="1"/>
</dbReference>
<dbReference type="InterPro" id="IPR001789">
    <property type="entry name" value="Sig_transdc_resp-reg_receiver"/>
</dbReference>
<dbReference type="GO" id="GO:0000160">
    <property type="term" value="P:phosphorelay signal transduction system"/>
    <property type="evidence" value="ECO:0007669"/>
    <property type="project" value="InterPro"/>
</dbReference>
<dbReference type="Pfam" id="PF12833">
    <property type="entry name" value="HTH_18"/>
    <property type="match status" value="1"/>
</dbReference>
<evidence type="ECO:0000313" key="9">
    <source>
        <dbReference type="EMBL" id="MBC5735313.1"/>
    </source>
</evidence>
<dbReference type="AlphaFoldDB" id="A0A8J6J7U5"/>
<dbReference type="CDD" id="cd17536">
    <property type="entry name" value="REC_YesN-like"/>
    <property type="match status" value="1"/>
</dbReference>
<evidence type="ECO:0000256" key="6">
    <source>
        <dbReference type="PROSITE-ProRule" id="PRU00169"/>
    </source>
</evidence>
<keyword evidence="2" id="KW-0805">Transcription regulation</keyword>
<comment type="function">
    <text evidence="5">May play the central regulatory role in sporulation. It may be an element of the effector pathway responsible for the activation of sporulation genes in response to nutritional stress. Spo0A may act in concert with spo0H (a sigma factor) to control the expression of some genes that are critical to the sporulation process.</text>
</comment>
<gene>
    <name evidence="9" type="ORF">H8S57_16610</name>
</gene>
<dbReference type="PROSITE" id="PS50110">
    <property type="entry name" value="RESPONSE_REGULATORY"/>
    <property type="match status" value="1"/>
</dbReference>
<dbReference type="PROSITE" id="PS00041">
    <property type="entry name" value="HTH_ARAC_FAMILY_1"/>
    <property type="match status" value="1"/>
</dbReference>
<evidence type="ECO:0000256" key="2">
    <source>
        <dbReference type="ARBA" id="ARBA00023015"/>
    </source>
</evidence>